<organism evidence="5 6">
    <name type="scientific">Clostridium perfringens</name>
    <dbReference type="NCBI Taxonomy" id="1502"/>
    <lineage>
        <taxon>Bacteria</taxon>
        <taxon>Bacillati</taxon>
        <taxon>Bacillota</taxon>
        <taxon>Clostridia</taxon>
        <taxon>Eubacteriales</taxon>
        <taxon>Clostridiaceae</taxon>
        <taxon>Clostridium</taxon>
    </lineage>
</organism>
<evidence type="ECO:0000256" key="3">
    <source>
        <dbReference type="ARBA" id="ARBA00022840"/>
    </source>
</evidence>
<accession>A0A2X3ILZ3</accession>
<dbReference type="InterPro" id="IPR027417">
    <property type="entry name" value="P-loop_NTPase"/>
</dbReference>
<evidence type="ECO:0000256" key="1">
    <source>
        <dbReference type="ARBA" id="ARBA00022448"/>
    </source>
</evidence>
<dbReference type="Pfam" id="PF00005">
    <property type="entry name" value="ABC_tran"/>
    <property type="match status" value="1"/>
</dbReference>
<keyword evidence="1" id="KW-0813">Transport</keyword>
<keyword evidence="5" id="KW-0378">Hydrolase</keyword>
<evidence type="ECO:0000256" key="2">
    <source>
        <dbReference type="ARBA" id="ARBA00022741"/>
    </source>
</evidence>
<protein>
    <submittedName>
        <fullName evidence="5">ABC transporter ATP-binding protein</fullName>
        <ecNumber evidence="5">3.6.3.-</ecNumber>
    </submittedName>
</protein>
<dbReference type="SUPFAM" id="SSF52540">
    <property type="entry name" value="P-loop containing nucleoside triphosphate hydrolases"/>
    <property type="match status" value="1"/>
</dbReference>
<dbReference type="EC" id="3.6.3.-" evidence="5"/>
<dbReference type="EMBL" id="UAWO01000005">
    <property type="protein sequence ID" value="SQC85273.1"/>
    <property type="molecule type" value="Genomic_DNA"/>
</dbReference>
<name>A0A2X3ILZ3_CLOPF</name>
<dbReference type="AlphaFoldDB" id="A0A2X3ILZ3"/>
<gene>
    <name evidence="5" type="primary">lptB</name>
    <name evidence="5" type="ORF">NCTC8081_03058</name>
</gene>
<proteinExistence type="predicted"/>
<dbReference type="InterPro" id="IPR003439">
    <property type="entry name" value="ABC_transporter-like_ATP-bd"/>
</dbReference>
<keyword evidence="3 5" id="KW-0067">ATP-binding</keyword>
<evidence type="ECO:0000259" key="4">
    <source>
        <dbReference type="Pfam" id="PF00005"/>
    </source>
</evidence>
<dbReference type="Gene3D" id="3.40.50.300">
    <property type="entry name" value="P-loop containing nucleotide triphosphate hydrolases"/>
    <property type="match status" value="1"/>
</dbReference>
<dbReference type="PANTHER" id="PTHR42939:SF1">
    <property type="entry name" value="ABC TRANSPORTER ATP-BINDING PROTEIN ALBC-RELATED"/>
    <property type="match status" value="1"/>
</dbReference>
<evidence type="ECO:0000313" key="6">
    <source>
        <dbReference type="Proteomes" id="UP000250234"/>
    </source>
</evidence>
<dbReference type="Proteomes" id="UP000250234">
    <property type="component" value="Unassembled WGS sequence"/>
</dbReference>
<dbReference type="InterPro" id="IPR051782">
    <property type="entry name" value="ABC_Transporter_VariousFunc"/>
</dbReference>
<sequence>MSNYLKVENLNFNYNKNVILKDISFECTDGITTLLGSNGAGKTTLMNIIVGLKNINSGNISLNGNKLDNVSLNHIGYLPQNFDIYPNVTGYDFLSYICDLKNIDKSKKKLSLMM</sequence>
<keyword evidence="2" id="KW-0547">Nucleotide-binding</keyword>
<evidence type="ECO:0000313" key="5">
    <source>
        <dbReference type="EMBL" id="SQC85273.1"/>
    </source>
</evidence>
<reference evidence="5 6" key="1">
    <citation type="submission" date="2018-06" db="EMBL/GenBank/DDBJ databases">
        <authorList>
            <consortium name="Pathogen Informatics"/>
            <person name="Doyle S."/>
        </authorList>
    </citation>
    <scope>NUCLEOTIDE SEQUENCE [LARGE SCALE GENOMIC DNA]</scope>
    <source>
        <strain evidence="5 6">NCTC8081</strain>
    </source>
</reference>
<dbReference type="GO" id="GO:0016887">
    <property type="term" value="F:ATP hydrolysis activity"/>
    <property type="evidence" value="ECO:0007669"/>
    <property type="project" value="InterPro"/>
</dbReference>
<dbReference type="GO" id="GO:0005524">
    <property type="term" value="F:ATP binding"/>
    <property type="evidence" value="ECO:0007669"/>
    <property type="project" value="UniProtKB-KW"/>
</dbReference>
<dbReference type="RefSeq" id="WP_207657488.1">
    <property type="nucleotide sequence ID" value="NZ_CATNYA010000115.1"/>
</dbReference>
<feature type="domain" description="ABC transporter" evidence="4">
    <location>
        <begin position="20"/>
        <end position="102"/>
    </location>
</feature>
<dbReference type="PANTHER" id="PTHR42939">
    <property type="entry name" value="ABC TRANSPORTER ATP-BINDING PROTEIN ALBC-RELATED"/>
    <property type="match status" value="1"/>
</dbReference>